<keyword evidence="1" id="KW-0732">Signal</keyword>
<dbReference type="RefSeq" id="WP_284315318.1">
    <property type="nucleotide sequence ID" value="NZ_BSPC01000059.1"/>
</dbReference>
<dbReference type="InterPro" id="IPR025711">
    <property type="entry name" value="PepSY"/>
</dbReference>
<dbReference type="Pfam" id="PF13670">
    <property type="entry name" value="PepSY_2"/>
    <property type="match status" value="1"/>
</dbReference>
<evidence type="ECO:0000313" key="4">
    <source>
        <dbReference type="Proteomes" id="UP001156882"/>
    </source>
</evidence>
<evidence type="ECO:0000259" key="2">
    <source>
        <dbReference type="Pfam" id="PF13670"/>
    </source>
</evidence>
<dbReference type="Proteomes" id="UP001156882">
    <property type="component" value="Unassembled WGS sequence"/>
</dbReference>
<sequence length="85" mass="9290">MKKIAIALLAATLLAGPAFAQGTTEPPPPKGKKLSELIAKVETRDKFLYISQIDWSASGYYDVIYYTSDKAKVELHLDAMTGEAQ</sequence>
<keyword evidence="4" id="KW-1185">Reference proteome</keyword>
<evidence type="ECO:0000256" key="1">
    <source>
        <dbReference type="SAM" id="SignalP"/>
    </source>
</evidence>
<feature type="chain" id="PRO_5045395412" description="PepSY domain-containing protein" evidence="1">
    <location>
        <begin position="21"/>
        <end position="85"/>
    </location>
</feature>
<accession>A0ABQ6CUE8</accession>
<feature type="signal peptide" evidence="1">
    <location>
        <begin position="1"/>
        <end position="20"/>
    </location>
</feature>
<organism evidence="3 4">
    <name type="scientific">Labrys miyagiensis</name>
    <dbReference type="NCBI Taxonomy" id="346912"/>
    <lineage>
        <taxon>Bacteria</taxon>
        <taxon>Pseudomonadati</taxon>
        <taxon>Pseudomonadota</taxon>
        <taxon>Alphaproteobacteria</taxon>
        <taxon>Hyphomicrobiales</taxon>
        <taxon>Xanthobacteraceae</taxon>
        <taxon>Labrys</taxon>
    </lineage>
</organism>
<evidence type="ECO:0000313" key="3">
    <source>
        <dbReference type="EMBL" id="GLS22349.1"/>
    </source>
</evidence>
<comment type="caution">
    <text evidence="3">The sequence shown here is derived from an EMBL/GenBank/DDBJ whole genome shotgun (WGS) entry which is preliminary data.</text>
</comment>
<proteinExistence type="predicted"/>
<reference evidence="4" key="1">
    <citation type="journal article" date="2019" name="Int. J. Syst. Evol. Microbiol.">
        <title>The Global Catalogue of Microorganisms (GCM) 10K type strain sequencing project: providing services to taxonomists for standard genome sequencing and annotation.</title>
        <authorList>
            <consortium name="The Broad Institute Genomics Platform"/>
            <consortium name="The Broad Institute Genome Sequencing Center for Infectious Disease"/>
            <person name="Wu L."/>
            <person name="Ma J."/>
        </authorList>
    </citation>
    <scope>NUCLEOTIDE SEQUENCE [LARGE SCALE GENOMIC DNA]</scope>
    <source>
        <strain evidence="4">NBRC 101365</strain>
    </source>
</reference>
<gene>
    <name evidence="3" type="ORF">GCM10007874_53670</name>
</gene>
<dbReference type="EMBL" id="BSPC01000059">
    <property type="protein sequence ID" value="GLS22349.1"/>
    <property type="molecule type" value="Genomic_DNA"/>
</dbReference>
<protein>
    <recommendedName>
        <fullName evidence="2">PepSY domain-containing protein</fullName>
    </recommendedName>
</protein>
<feature type="domain" description="PepSY" evidence="2">
    <location>
        <begin position="5"/>
        <end position="83"/>
    </location>
</feature>
<name>A0ABQ6CUE8_9HYPH</name>